<dbReference type="EMBL" id="MU006091">
    <property type="protein sequence ID" value="KAF2841182.1"/>
    <property type="molecule type" value="Genomic_DNA"/>
</dbReference>
<proteinExistence type="predicted"/>
<dbReference type="Pfam" id="PF26639">
    <property type="entry name" value="Het-6_barrel"/>
    <property type="match status" value="1"/>
</dbReference>
<evidence type="ECO:0000313" key="2">
    <source>
        <dbReference type="EMBL" id="KAF2841182.1"/>
    </source>
</evidence>
<dbReference type="OrthoDB" id="3553147at2759"/>
<dbReference type="Proteomes" id="UP000799429">
    <property type="component" value="Unassembled WGS sequence"/>
</dbReference>
<dbReference type="PANTHER" id="PTHR24148:SF64">
    <property type="entry name" value="HETEROKARYON INCOMPATIBILITY DOMAIN-CONTAINING PROTEIN"/>
    <property type="match status" value="1"/>
</dbReference>
<dbReference type="InterPro" id="IPR010730">
    <property type="entry name" value="HET"/>
</dbReference>
<sequence length="648" mass="74944">MSYPYKPLDSSSEEIRVLLLSPSNKQDIPLHCSLEHRLLSDERSFTALSYVWGDMPDSDLADHVQVICDGHRIAVTWNLWHALQWLRREDQVLHIWVDALCINQSDIEEKEAQILLMRSLYGKAAETYVWIAHFPVFPTEKTHLAFVFLFAWWQNRNSFDALKILELQDSSEVKVEISQALIGLLNSPWFTRVWIVQEVILAQFALICCGDMKVPWEVLCQWVTNIVDSYAIARVLRDPLQVILMKTNGAQLISLWNTTRKHHLRMRLSKTAFGAIFPRYRNSDWTLRLFRTLLFSRNQCATDARDHVYGVLGLTSDELEISYSKPIEEVFTHVAIHSIMQTRTLDVISAALGFGSELLGTSSRRGPKNLVIHSPDLFSRTGRLPGLSAAYEFSRRAMFLGPPPAYAPLPSWVPDWSSNRRYPYFIYLVDDRDEKETFHAALDTRAEVMFFANKTLMVAKGFMFDVVESTHSAKVLDESLLGDIDIERKKVILSIMTLATSVPPNISSAHDGTWLDSHKRDVYWQEDWQVYIKTRKSYFGRVRENVRPGDVICILLGGKIPYVLRPWGDTYKFLGECCELSVCQRENNKLTATPRRWWYHAGRSNGRFRARRCHNGIIYHLVNEQLILTPFYATLRSQEQMQLDNTFR</sequence>
<evidence type="ECO:0000259" key="1">
    <source>
        <dbReference type="Pfam" id="PF06985"/>
    </source>
</evidence>
<dbReference type="PANTHER" id="PTHR24148">
    <property type="entry name" value="ANKYRIN REPEAT DOMAIN-CONTAINING PROTEIN 39 HOMOLOG-RELATED"/>
    <property type="match status" value="1"/>
</dbReference>
<dbReference type="Pfam" id="PF06985">
    <property type="entry name" value="HET"/>
    <property type="match status" value="1"/>
</dbReference>
<dbReference type="InterPro" id="IPR052895">
    <property type="entry name" value="HetReg/Transcr_Mod"/>
</dbReference>
<organism evidence="2 3">
    <name type="scientific">Patellaria atrata CBS 101060</name>
    <dbReference type="NCBI Taxonomy" id="1346257"/>
    <lineage>
        <taxon>Eukaryota</taxon>
        <taxon>Fungi</taxon>
        <taxon>Dikarya</taxon>
        <taxon>Ascomycota</taxon>
        <taxon>Pezizomycotina</taxon>
        <taxon>Dothideomycetes</taxon>
        <taxon>Dothideomycetes incertae sedis</taxon>
        <taxon>Patellariales</taxon>
        <taxon>Patellariaceae</taxon>
        <taxon>Patellaria</taxon>
    </lineage>
</organism>
<protein>
    <submittedName>
        <fullName evidence="2">HET-domain-containing protein</fullName>
    </submittedName>
</protein>
<name>A0A9P4VTR3_9PEZI</name>
<keyword evidence="3" id="KW-1185">Reference proteome</keyword>
<gene>
    <name evidence="2" type="ORF">M501DRAFT_1000347</name>
</gene>
<reference evidence="2" key="1">
    <citation type="journal article" date="2020" name="Stud. Mycol.">
        <title>101 Dothideomycetes genomes: a test case for predicting lifestyles and emergence of pathogens.</title>
        <authorList>
            <person name="Haridas S."/>
            <person name="Albert R."/>
            <person name="Binder M."/>
            <person name="Bloem J."/>
            <person name="Labutti K."/>
            <person name="Salamov A."/>
            <person name="Andreopoulos B."/>
            <person name="Baker S."/>
            <person name="Barry K."/>
            <person name="Bills G."/>
            <person name="Bluhm B."/>
            <person name="Cannon C."/>
            <person name="Castanera R."/>
            <person name="Culley D."/>
            <person name="Daum C."/>
            <person name="Ezra D."/>
            <person name="Gonzalez J."/>
            <person name="Henrissat B."/>
            <person name="Kuo A."/>
            <person name="Liang C."/>
            <person name="Lipzen A."/>
            <person name="Lutzoni F."/>
            <person name="Magnuson J."/>
            <person name="Mondo S."/>
            <person name="Nolan M."/>
            <person name="Ohm R."/>
            <person name="Pangilinan J."/>
            <person name="Park H.-J."/>
            <person name="Ramirez L."/>
            <person name="Alfaro M."/>
            <person name="Sun H."/>
            <person name="Tritt A."/>
            <person name="Yoshinaga Y."/>
            <person name="Zwiers L.-H."/>
            <person name="Turgeon B."/>
            <person name="Goodwin S."/>
            <person name="Spatafora J."/>
            <person name="Crous P."/>
            <person name="Grigoriev I."/>
        </authorList>
    </citation>
    <scope>NUCLEOTIDE SEQUENCE</scope>
    <source>
        <strain evidence="2">CBS 101060</strain>
    </source>
</reference>
<accession>A0A9P4VTR3</accession>
<comment type="caution">
    <text evidence="2">The sequence shown here is derived from an EMBL/GenBank/DDBJ whole genome shotgun (WGS) entry which is preliminary data.</text>
</comment>
<evidence type="ECO:0000313" key="3">
    <source>
        <dbReference type="Proteomes" id="UP000799429"/>
    </source>
</evidence>
<feature type="domain" description="Heterokaryon incompatibility" evidence="1">
    <location>
        <begin position="45"/>
        <end position="198"/>
    </location>
</feature>
<dbReference type="AlphaFoldDB" id="A0A9P4VTR3"/>